<gene>
    <name evidence="2" type="ORF">EDM57_15900</name>
</gene>
<keyword evidence="1" id="KW-0732">Signal</keyword>
<dbReference type="AlphaFoldDB" id="A0A3M8AVT8"/>
<name>A0A3M8AVT8_9BACL</name>
<dbReference type="OrthoDB" id="2469856at2"/>
<evidence type="ECO:0000313" key="2">
    <source>
        <dbReference type="EMBL" id="RNB55113.1"/>
    </source>
</evidence>
<dbReference type="RefSeq" id="WP_005829507.1">
    <property type="nucleotide sequence ID" value="NZ_RHHS01000037.1"/>
</dbReference>
<proteinExistence type="predicted"/>
<dbReference type="Proteomes" id="UP000268829">
    <property type="component" value="Unassembled WGS sequence"/>
</dbReference>
<comment type="caution">
    <text evidence="2">The sequence shown here is derived from an EMBL/GenBank/DDBJ whole genome shotgun (WGS) entry which is preliminary data.</text>
</comment>
<sequence>MKFVKKAKMATLTTLSILALVMPVDGALAKGGKDHKEETTTSKSIVKPMMSEIYQWSADFEVRSYFQIKKTLVLDYRERGLKVEANATTTGLWDSYEVHVEEFDEDTGDWFVVDTVDLSDGRDTAYFADLEQATKYRISIEGSVEGTVWVYKLVD</sequence>
<evidence type="ECO:0000313" key="3">
    <source>
        <dbReference type="Proteomes" id="UP000268829"/>
    </source>
</evidence>
<accession>A0A3M8AVT8</accession>
<reference evidence="2 3" key="1">
    <citation type="submission" date="2018-10" db="EMBL/GenBank/DDBJ databases">
        <title>Phylogenomics of Brevibacillus.</title>
        <authorList>
            <person name="Dunlap C."/>
        </authorList>
    </citation>
    <scope>NUCLEOTIDE SEQUENCE [LARGE SCALE GENOMIC DNA]</scope>
    <source>
        <strain evidence="2 3">DSM 100115</strain>
    </source>
</reference>
<protein>
    <submittedName>
        <fullName evidence="2">Uncharacterized protein</fullName>
    </submittedName>
</protein>
<feature type="chain" id="PRO_5018024159" evidence="1">
    <location>
        <begin position="30"/>
        <end position="155"/>
    </location>
</feature>
<organism evidence="2 3">
    <name type="scientific">Brevibacillus gelatini</name>
    <dbReference type="NCBI Taxonomy" id="1655277"/>
    <lineage>
        <taxon>Bacteria</taxon>
        <taxon>Bacillati</taxon>
        <taxon>Bacillota</taxon>
        <taxon>Bacilli</taxon>
        <taxon>Bacillales</taxon>
        <taxon>Paenibacillaceae</taxon>
        <taxon>Brevibacillus</taxon>
    </lineage>
</organism>
<feature type="signal peptide" evidence="1">
    <location>
        <begin position="1"/>
        <end position="29"/>
    </location>
</feature>
<dbReference type="EMBL" id="RHHS01000037">
    <property type="protein sequence ID" value="RNB55113.1"/>
    <property type="molecule type" value="Genomic_DNA"/>
</dbReference>
<keyword evidence="3" id="KW-1185">Reference proteome</keyword>
<evidence type="ECO:0000256" key="1">
    <source>
        <dbReference type="SAM" id="SignalP"/>
    </source>
</evidence>
<dbReference type="GeneID" id="82809919"/>